<name>A0A8S5NUU6_9CAUD</name>
<evidence type="ECO:0000313" key="1">
    <source>
        <dbReference type="EMBL" id="DAD98549.1"/>
    </source>
</evidence>
<sequence>MNDEKNEYKRYRTDYTEIDAIYQVKAHAAENTEAYVIL</sequence>
<proteinExistence type="predicted"/>
<organism evidence="1">
    <name type="scientific">Siphoviridae sp. ctTnV63</name>
    <dbReference type="NCBI Taxonomy" id="2825523"/>
    <lineage>
        <taxon>Viruses</taxon>
        <taxon>Duplodnaviria</taxon>
        <taxon>Heunggongvirae</taxon>
        <taxon>Uroviricota</taxon>
        <taxon>Caudoviricetes</taxon>
    </lineage>
</organism>
<accession>A0A8S5NUU6</accession>
<reference evidence="1" key="1">
    <citation type="journal article" date="2021" name="Proc. Natl. Acad. Sci. U.S.A.">
        <title>A Catalog of Tens of Thousands of Viruses from Human Metagenomes Reveals Hidden Associations with Chronic Diseases.</title>
        <authorList>
            <person name="Tisza M.J."/>
            <person name="Buck C.B."/>
        </authorList>
    </citation>
    <scope>NUCLEOTIDE SEQUENCE</scope>
    <source>
        <strain evidence="1">CtTnV63</strain>
    </source>
</reference>
<dbReference type="EMBL" id="BK015264">
    <property type="protein sequence ID" value="DAD98549.1"/>
    <property type="molecule type" value="Genomic_DNA"/>
</dbReference>
<protein>
    <submittedName>
        <fullName evidence="1">Uncharacterized protein</fullName>
    </submittedName>
</protein>